<evidence type="ECO:0000313" key="1">
    <source>
        <dbReference type="EMBL" id="MFG6417319.1"/>
    </source>
</evidence>
<dbReference type="RefSeq" id="WP_394473377.1">
    <property type="nucleotide sequence ID" value="NZ_JBIGHY010000021.1"/>
</dbReference>
<protein>
    <submittedName>
        <fullName evidence="1">Uncharacterized protein</fullName>
    </submittedName>
</protein>
<name>A0ABW7EVC8_9BURK</name>
<evidence type="ECO:0000313" key="2">
    <source>
        <dbReference type="Proteomes" id="UP001606300"/>
    </source>
</evidence>
<proteinExistence type="predicted"/>
<accession>A0ABW7EVC8</accession>
<dbReference type="Proteomes" id="UP001606300">
    <property type="component" value="Unassembled WGS sequence"/>
</dbReference>
<gene>
    <name evidence="1" type="ORF">ACG02S_25840</name>
</gene>
<reference evidence="1 2" key="1">
    <citation type="submission" date="2024-09" db="EMBL/GenBank/DDBJ databases">
        <title>Novel species of the genus Pelomonas and Roseateles isolated from streams.</title>
        <authorList>
            <person name="Lu H."/>
        </authorList>
    </citation>
    <scope>NUCLEOTIDE SEQUENCE [LARGE SCALE GENOMIC DNA]</scope>
    <source>
        <strain evidence="1 2">DC23W</strain>
    </source>
</reference>
<comment type="caution">
    <text evidence="1">The sequence shown here is derived from an EMBL/GenBank/DDBJ whole genome shotgun (WGS) entry which is preliminary data.</text>
</comment>
<sequence>MVRFVEYDDLAGRCLAQDDSERVLGAVLAQVGRRLPAGRLAGVEGRDGAIHVAQHGLHRRYQLPRP</sequence>
<organism evidence="1 2">
    <name type="scientific">Pelomonas dachongensis</name>
    <dbReference type="NCBI Taxonomy" id="3299029"/>
    <lineage>
        <taxon>Bacteria</taxon>
        <taxon>Pseudomonadati</taxon>
        <taxon>Pseudomonadota</taxon>
        <taxon>Betaproteobacteria</taxon>
        <taxon>Burkholderiales</taxon>
        <taxon>Sphaerotilaceae</taxon>
        <taxon>Roseateles</taxon>
    </lineage>
</organism>
<dbReference type="EMBL" id="JBIGHY010000021">
    <property type="protein sequence ID" value="MFG6417319.1"/>
    <property type="molecule type" value="Genomic_DNA"/>
</dbReference>
<keyword evidence="2" id="KW-1185">Reference proteome</keyword>